<proteinExistence type="predicted"/>
<keyword evidence="2" id="KW-1185">Reference proteome</keyword>
<name>A0ACC2HMF4_DALPE</name>
<reference evidence="1" key="1">
    <citation type="submission" date="2021-05" db="EMBL/GenBank/DDBJ databases">
        <authorList>
            <person name="Pan Q."/>
            <person name="Jouanno E."/>
            <person name="Zahm M."/>
            <person name="Klopp C."/>
            <person name="Cabau C."/>
            <person name="Louis A."/>
            <person name="Berthelot C."/>
            <person name="Parey E."/>
            <person name="Roest Crollius H."/>
            <person name="Montfort J."/>
            <person name="Robinson-Rechavi M."/>
            <person name="Bouchez O."/>
            <person name="Lampietro C."/>
            <person name="Lopez Roques C."/>
            <person name="Donnadieu C."/>
            <person name="Postlethwait J."/>
            <person name="Bobe J."/>
            <person name="Dillon D."/>
            <person name="Chandos A."/>
            <person name="von Hippel F."/>
            <person name="Guiguen Y."/>
        </authorList>
    </citation>
    <scope>NUCLEOTIDE SEQUENCE</scope>
    <source>
        <strain evidence="1">YG-Jan2019</strain>
    </source>
</reference>
<evidence type="ECO:0000313" key="2">
    <source>
        <dbReference type="Proteomes" id="UP001157502"/>
    </source>
</evidence>
<protein>
    <submittedName>
        <fullName evidence="1">Uncharacterized protein</fullName>
    </submittedName>
</protein>
<dbReference type="EMBL" id="CM055728">
    <property type="protein sequence ID" value="KAJ8016865.1"/>
    <property type="molecule type" value="Genomic_DNA"/>
</dbReference>
<accession>A0ACC2HMF4</accession>
<dbReference type="Proteomes" id="UP001157502">
    <property type="component" value="Chromosome 1"/>
</dbReference>
<comment type="caution">
    <text evidence="1">The sequence shown here is derived from an EMBL/GenBank/DDBJ whole genome shotgun (WGS) entry which is preliminary data.</text>
</comment>
<organism evidence="1 2">
    <name type="scientific">Dallia pectoralis</name>
    <name type="common">Alaska blackfish</name>
    <dbReference type="NCBI Taxonomy" id="75939"/>
    <lineage>
        <taxon>Eukaryota</taxon>
        <taxon>Metazoa</taxon>
        <taxon>Chordata</taxon>
        <taxon>Craniata</taxon>
        <taxon>Vertebrata</taxon>
        <taxon>Euteleostomi</taxon>
        <taxon>Actinopterygii</taxon>
        <taxon>Neopterygii</taxon>
        <taxon>Teleostei</taxon>
        <taxon>Protacanthopterygii</taxon>
        <taxon>Esociformes</taxon>
        <taxon>Umbridae</taxon>
        <taxon>Dallia</taxon>
    </lineage>
</organism>
<evidence type="ECO:0000313" key="1">
    <source>
        <dbReference type="EMBL" id="KAJ8016865.1"/>
    </source>
</evidence>
<sequence length="74" mass="8401">MSAHHFKLDKMKPLFLLGKSLAVSPSTESCAQIQSIQSLDQSIHHAVSRRPFKHLISRAREGYFMTVKHNEEPA</sequence>
<gene>
    <name evidence="1" type="ORF">DPEC_G00011780</name>
</gene>